<evidence type="ECO:0000313" key="14">
    <source>
        <dbReference type="Proteomes" id="UP000271241"/>
    </source>
</evidence>
<dbReference type="InterPro" id="IPR009453">
    <property type="entry name" value="ISN1"/>
</dbReference>
<evidence type="ECO:0000256" key="11">
    <source>
        <dbReference type="ARBA" id="ARBA00023080"/>
    </source>
</evidence>
<dbReference type="PANTHER" id="PTHR28213">
    <property type="entry name" value="IMP-SPECIFIC 5'-NUCLEOTIDASE 1"/>
    <property type="match status" value="1"/>
</dbReference>
<proteinExistence type="inferred from homology"/>
<evidence type="ECO:0000256" key="7">
    <source>
        <dbReference type="ARBA" id="ARBA00022741"/>
    </source>
</evidence>
<dbReference type="Pfam" id="PF06437">
    <property type="entry name" value="ISN1"/>
    <property type="match status" value="1"/>
</dbReference>
<dbReference type="AlphaFoldDB" id="A0A4P9XUL5"/>
<gene>
    <name evidence="13" type="ORF">THASP1DRAFT_22285</name>
</gene>
<evidence type="ECO:0000256" key="5">
    <source>
        <dbReference type="ARBA" id="ARBA00015544"/>
    </source>
</evidence>
<comment type="similarity">
    <text evidence="2">Belongs to the ISN1 family.</text>
</comment>
<evidence type="ECO:0000256" key="12">
    <source>
        <dbReference type="ARBA" id="ARBA00047413"/>
    </source>
</evidence>
<reference evidence="14" key="1">
    <citation type="journal article" date="2018" name="Nat. Microbiol.">
        <title>Leveraging single-cell genomics to expand the fungal tree of life.</title>
        <authorList>
            <person name="Ahrendt S.R."/>
            <person name="Quandt C.A."/>
            <person name="Ciobanu D."/>
            <person name="Clum A."/>
            <person name="Salamov A."/>
            <person name="Andreopoulos B."/>
            <person name="Cheng J.F."/>
            <person name="Woyke T."/>
            <person name="Pelin A."/>
            <person name="Henrissat B."/>
            <person name="Reynolds N.K."/>
            <person name="Benny G.L."/>
            <person name="Smith M.E."/>
            <person name="James T.Y."/>
            <person name="Grigoriev I.V."/>
        </authorList>
    </citation>
    <scope>NUCLEOTIDE SEQUENCE [LARGE SCALE GENOMIC DNA]</scope>
    <source>
        <strain evidence="14">RSA 1356</strain>
    </source>
</reference>
<keyword evidence="10" id="KW-0460">Magnesium</keyword>
<dbReference type="GO" id="GO:0071592">
    <property type="term" value="P:nicotinic acid riboside biosynthetic process"/>
    <property type="evidence" value="ECO:0007669"/>
    <property type="project" value="TreeGrafter"/>
</dbReference>
<evidence type="ECO:0000256" key="4">
    <source>
        <dbReference type="ARBA" id="ARBA00012894"/>
    </source>
</evidence>
<dbReference type="Proteomes" id="UP000271241">
    <property type="component" value="Unassembled WGS sequence"/>
</dbReference>
<dbReference type="GO" id="GO:0071590">
    <property type="term" value="P:nicotinamide riboside biosynthetic process"/>
    <property type="evidence" value="ECO:0007669"/>
    <property type="project" value="TreeGrafter"/>
</dbReference>
<keyword evidence="7" id="KW-0547">Nucleotide-binding</keyword>
<keyword evidence="11" id="KW-0546">Nucleotide metabolism</keyword>
<name>A0A4P9XUL5_9FUNG</name>
<evidence type="ECO:0000256" key="6">
    <source>
        <dbReference type="ARBA" id="ARBA00022723"/>
    </source>
</evidence>
<dbReference type="GO" id="GO:0006190">
    <property type="term" value="P:inosine salvage"/>
    <property type="evidence" value="ECO:0007669"/>
    <property type="project" value="InterPro"/>
</dbReference>
<evidence type="ECO:0000256" key="9">
    <source>
        <dbReference type="ARBA" id="ARBA00022840"/>
    </source>
</evidence>
<keyword evidence="6" id="KW-0479">Metal-binding</keyword>
<comment type="subunit">
    <text evidence="3">Homotetramer.</text>
</comment>
<sequence length="426" mass="47345">MSSVYRVNYQLRAHKRDALIEFIKSMLLTPFVLHAKPHAMLEPPADHAAATLGTEEGEDKMLPPPVRQRRASDAREANIARYAEIMRNVEELIEASEHRSMEAAGLREHSRLFRLVPSVGTFFTSLPLREAFLAEDANNSIAARRFVPPSFNDVRRHIRAIAPELRLITFDGDMTLYADGQDFAKDSELVGRLVALLQYDLRVAIVTAASYGSDAVGYEQRLSGLLSGFQEAGLSAERLARFFVLGGECNYLFQCGADCRLRYIPEEIYRPATGIRMWSDEHISALLDVAERNLRRCVADMHLPVRVLRKPRALGVLATAGASIRREQLHSPSQDQAALPFCAFNGGSDVWVDIGNKFIGVQMLQAYLGTTPSTTLHVGDQFLSTGNDISTRTACSTVWIVSPQETSDVLKDLNGLLELAKRKDSN</sequence>
<evidence type="ECO:0000256" key="3">
    <source>
        <dbReference type="ARBA" id="ARBA00011881"/>
    </source>
</evidence>
<dbReference type="EMBL" id="KZ992480">
    <property type="protein sequence ID" value="RKP09918.1"/>
    <property type="molecule type" value="Genomic_DNA"/>
</dbReference>
<dbReference type="GO" id="GO:0000287">
    <property type="term" value="F:magnesium ion binding"/>
    <property type="evidence" value="ECO:0007669"/>
    <property type="project" value="InterPro"/>
</dbReference>
<dbReference type="GO" id="GO:0008253">
    <property type="term" value="F:5'-nucleotidase activity"/>
    <property type="evidence" value="ECO:0007669"/>
    <property type="project" value="InterPro"/>
</dbReference>
<evidence type="ECO:0000256" key="2">
    <source>
        <dbReference type="ARBA" id="ARBA00005307"/>
    </source>
</evidence>
<keyword evidence="8" id="KW-0378">Hydrolase</keyword>
<organism evidence="13 14">
    <name type="scientific">Thamnocephalis sphaerospora</name>
    <dbReference type="NCBI Taxonomy" id="78915"/>
    <lineage>
        <taxon>Eukaryota</taxon>
        <taxon>Fungi</taxon>
        <taxon>Fungi incertae sedis</taxon>
        <taxon>Zoopagomycota</taxon>
        <taxon>Zoopagomycotina</taxon>
        <taxon>Zoopagomycetes</taxon>
        <taxon>Zoopagales</taxon>
        <taxon>Sigmoideomycetaceae</taxon>
        <taxon>Thamnocephalis</taxon>
    </lineage>
</organism>
<evidence type="ECO:0000256" key="10">
    <source>
        <dbReference type="ARBA" id="ARBA00022842"/>
    </source>
</evidence>
<dbReference type="InterPro" id="IPR036412">
    <property type="entry name" value="HAD-like_sf"/>
</dbReference>
<protein>
    <recommendedName>
        <fullName evidence="5">IMP-specific 5'-nucleotidase 1</fullName>
        <ecNumber evidence="4">3.1.3.99</ecNumber>
    </recommendedName>
</protein>
<evidence type="ECO:0000256" key="1">
    <source>
        <dbReference type="ARBA" id="ARBA00001946"/>
    </source>
</evidence>
<dbReference type="GO" id="GO:0009117">
    <property type="term" value="P:nucleotide metabolic process"/>
    <property type="evidence" value="ECO:0007669"/>
    <property type="project" value="UniProtKB-KW"/>
</dbReference>
<evidence type="ECO:0000256" key="8">
    <source>
        <dbReference type="ARBA" id="ARBA00022801"/>
    </source>
</evidence>
<dbReference type="OrthoDB" id="185373at2759"/>
<keyword evidence="9" id="KW-0067">ATP-binding</keyword>
<dbReference type="SUPFAM" id="SSF56784">
    <property type="entry name" value="HAD-like"/>
    <property type="match status" value="1"/>
</dbReference>
<dbReference type="EC" id="3.1.3.99" evidence="4"/>
<accession>A0A4P9XUL5</accession>
<dbReference type="PANTHER" id="PTHR28213:SF1">
    <property type="entry name" value="IMP-SPECIFIC 5'-NUCLEOTIDASE 1"/>
    <property type="match status" value="1"/>
</dbReference>
<comment type="cofactor">
    <cofactor evidence="1">
        <name>Mg(2+)</name>
        <dbReference type="ChEBI" id="CHEBI:18420"/>
    </cofactor>
</comment>
<dbReference type="GO" id="GO:0005524">
    <property type="term" value="F:ATP binding"/>
    <property type="evidence" value="ECO:0007669"/>
    <property type="project" value="UniProtKB-KW"/>
</dbReference>
<comment type="catalytic activity">
    <reaction evidence="12">
        <text>IMP + H2O = inosine + phosphate</text>
        <dbReference type="Rhea" id="RHEA:27718"/>
        <dbReference type="ChEBI" id="CHEBI:15377"/>
        <dbReference type="ChEBI" id="CHEBI:17596"/>
        <dbReference type="ChEBI" id="CHEBI:43474"/>
        <dbReference type="ChEBI" id="CHEBI:58053"/>
        <dbReference type="EC" id="3.1.3.99"/>
    </reaction>
</comment>
<dbReference type="STRING" id="78915.A0A4P9XUL5"/>
<evidence type="ECO:0000313" key="13">
    <source>
        <dbReference type="EMBL" id="RKP09918.1"/>
    </source>
</evidence>
<keyword evidence="14" id="KW-1185">Reference proteome</keyword>